<evidence type="ECO:0000313" key="3">
    <source>
        <dbReference type="EMBL" id="QDV44022.1"/>
    </source>
</evidence>
<dbReference type="InterPro" id="IPR028098">
    <property type="entry name" value="Glyco_trans_4-like_N"/>
</dbReference>
<proteinExistence type="predicted"/>
<sequence length="397" mass="44687">MKVLLCHNFYRQPGGEDQVYRDECWLLEHYGHDVLRFERFNQSISQTGTLALAAMTMWNRQVYRELHDLVRREQPSIVHFHNTFPLISPSAFYAAHRAGAAVVQTMHNFRTICPGSTLLRQDAICEKCIARTLAVPSVIHGCYHGSRVQSGLTAALNAWQRIGRTIDRCVNRTIALTEHSRNLFIKSGMAATKLAVKPNFVRPDPGVSAIARSGAVFVGRLSAEKGIETLLNAWKQLDTPIPLKILGDGPMRDQVEQAVRQNPNISWSGQVPFERVLSELGQARVLICPSIWYETFGRTMIEAFATGTPVIASDVGSMKEIVTHGKNGFHFRVGDSSDLATKVTQYFADPRWQQDASRMARAEYETRYCAETNYETIMAIYRQAIRDRSPESQEPTA</sequence>
<name>A0A518HT53_9BACT</name>
<evidence type="ECO:0000259" key="1">
    <source>
        <dbReference type="Pfam" id="PF00534"/>
    </source>
</evidence>
<dbReference type="InterPro" id="IPR001296">
    <property type="entry name" value="Glyco_trans_1"/>
</dbReference>
<dbReference type="Proteomes" id="UP000319004">
    <property type="component" value="Chromosome"/>
</dbReference>
<dbReference type="CDD" id="cd03801">
    <property type="entry name" value="GT4_PimA-like"/>
    <property type="match status" value="1"/>
</dbReference>
<evidence type="ECO:0000313" key="4">
    <source>
        <dbReference type="Proteomes" id="UP000319004"/>
    </source>
</evidence>
<dbReference type="GO" id="GO:0009011">
    <property type="term" value="F:alpha-1,4-glucan glucosyltransferase (ADP-glucose donor) activity"/>
    <property type="evidence" value="ECO:0007669"/>
    <property type="project" value="UniProtKB-EC"/>
</dbReference>
<dbReference type="Gene3D" id="3.40.50.2000">
    <property type="entry name" value="Glycogen Phosphorylase B"/>
    <property type="match status" value="2"/>
</dbReference>
<keyword evidence="3" id="KW-0808">Transferase</keyword>
<organism evidence="3 4">
    <name type="scientific">Stieleria neptunia</name>
    <dbReference type="NCBI Taxonomy" id="2527979"/>
    <lineage>
        <taxon>Bacteria</taxon>
        <taxon>Pseudomonadati</taxon>
        <taxon>Planctomycetota</taxon>
        <taxon>Planctomycetia</taxon>
        <taxon>Pirellulales</taxon>
        <taxon>Pirellulaceae</taxon>
        <taxon>Stieleria</taxon>
    </lineage>
</organism>
<accession>A0A518HT53</accession>
<feature type="domain" description="Glycosyltransferase subfamily 4-like N-terminal" evidence="2">
    <location>
        <begin position="56"/>
        <end position="199"/>
    </location>
</feature>
<dbReference type="PANTHER" id="PTHR45947:SF13">
    <property type="entry name" value="TRANSFERASE"/>
    <property type="match status" value="1"/>
</dbReference>
<gene>
    <name evidence="3" type="primary">glgA_3</name>
    <name evidence="3" type="ORF">Enr13x_38830</name>
</gene>
<keyword evidence="3" id="KW-0328">Glycosyltransferase</keyword>
<evidence type="ECO:0000259" key="2">
    <source>
        <dbReference type="Pfam" id="PF13579"/>
    </source>
</evidence>
<dbReference type="AlphaFoldDB" id="A0A518HT53"/>
<dbReference type="PANTHER" id="PTHR45947">
    <property type="entry name" value="SULFOQUINOVOSYL TRANSFERASE SQD2"/>
    <property type="match status" value="1"/>
</dbReference>
<dbReference type="RefSeq" id="WP_197456137.1">
    <property type="nucleotide sequence ID" value="NZ_CP037423.1"/>
</dbReference>
<feature type="domain" description="Glycosyl transferase family 1" evidence="1">
    <location>
        <begin position="216"/>
        <end position="361"/>
    </location>
</feature>
<dbReference type="EMBL" id="CP037423">
    <property type="protein sequence ID" value="QDV44022.1"/>
    <property type="molecule type" value="Genomic_DNA"/>
</dbReference>
<dbReference type="SUPFAM" id="SSF53756">
    <property type="entry name" value="UDP-Glycosyltransferase/glycogen phosphorylase"/>
    <property type="match status" value="1"/>
</dbReference>
<dbReference type="Pfam" id="PF00534">
    <property type="entry name" value="Glycos_transf_1"/>
    <property type="match status" value="1"/>
</dbReference>
<keyword evidence="4" id="KW-1185">Reference proteome</keyword>
<dbReference type="Pfam" id="PF13579">
    <property type="entry name" value="Glyco_trans_4_4"/>
    <property type="match status" value="1"/>
</dbReference>
<dbReference type="InterPro" id="IPR050194">
    <property type="entry name" value="Glycosyltransferase_grp1"/>
</dbReference>
<dbReference type="KEGG" id="snep:Enr13x_38830"/>
<protein>
    <submittedName>
        <fullName evidence="3">Capsular glucan synthase</fullName>
        <ecNumber evidence="3">2.4.1.21</ecNumber>
    </submittedName>
</protein>
<dbReference type="EC" id="2.4.1.21" evidence="3"/>
<reference evidence="3 4" key="1">
    <citation type="submission" date="2019-03" db="EMBL/GenBank/DDBJ databases">
        <title>Deep-cultivation of Planctomycetes and their phenomic and genomic characterization uncovers novel biology.</title>
        <authorList>
            <person name="Wiegand S."/>
            <person name="Jogler M."/>
            <person name="Boedeker C."/>
            <person name="Pinto D."/>
            <person name="Vollmers J."/>
            <person name="Rivas-Marin E."/>
            <person name="Kohn T."/>
            <person name="Peeters S.H."/>
            <person name="Heuer A."/>
            <person name="Rast P."/>
            <person name="Oberbeckmann S."/>
            <person name="Bunk B."/>
            <person name="Jeske O."/>
            <person name="Meyerdierks A."/>
            <person name="Storesund J.E."/>
            <person name="Kallscheuer N."/>
            <person name="Luecker S."/>
            <person name="Lage O.M."/>
            <person name="Pohl T."/>
            <person name="Merkel B.J."/>
            <person name="Hornburger P."/>
            <person name="Mueller R.-W."/>
            <person name="Bruemmer F."/>
            <person name="Labrenz M."/>
            <person name="Spormann A.M."/>
            <person name="Op den Camp H."/>
            <person name="Overmann J."/>
            <person name="Amann R."/>
            <person name="Jetten M.S.M."/>
            <person name="Mascher T."/>
            <person name="Medema M.H."/>
            <person name="Devos D.P."/>
            <person name="Kaster A.-K."/>
            <person name="Ovreas L."/>
            <person name="Rohde M."/>
            <person name="Galperin M.Y."/>
            <person name="Jogler C."/>
        </authorList>
    </citation>
    <scope>NUCLEOTIDE SEQUENCE [LARGE SCALE GENOMIC DNA]</scope>
    <source>
        <strain evidence="3 4">Enr13</strain>
    </source>
</reference>